<evidence type="ECO:0000256" key="1">
    <source>
        <dbReference type="SAM" id="SignalP"/>
    </source>
</evidence>
<comment type="caution">
    <text evidence="2">The sequence shown here is derived from an EMBL/GenBank/DDBJ whole genome shotgun (WGS) entry which is preliminary data.</text>
</comment>
<dbReference type="EMBL" id="QPIE01000004">
    <property type="protein sequence ID" value="RCU43097.1"/>
    <property type="molecule type" value="Genomic_DNA"/>
</dbReference>
<evidence type="ECO:0000313" key="3">
    <source>
        <dbReference type="Proteomes" id="UP000252172"/>
    </source>
</evidence>
<proteinExistence type="predicted"/>
<sequence>MKKTGYLLLLVSTITFAQNTNPDLKRNLDSLAVRNAEDILFHAKKQLVSSNFALQQQSEITRNTHELIRNTLNFNNLLKNDLTVADHPLYAQPYQNTANQGLQTLFHIPVYQSK</sequence>
<reference evidence="2 3" key="1">
    <citation type="submission" date="2018-07" db="EMBL/GenBank/DDBJ databases">
        <title>Chryseobacterium lacus sp. nov., isolated from lake water.</title>
        <authorList>
            <person name="Li C.-M."/>
        </authorList>
    </citation>
    <scope>NUCLEOTIDE SEQUENCE [LARGE SCALE GENOMIC DNA]</scope>
    <source>
        <strain evidence="2 3">YLOS41</strain>
    </source>
</reference>
<gene>
    <name evidence="2" type="ORF">DQ356_06600</name>
</gene>
<evidence type="ECO:0008006" key="4">
    <source>
        <dbReference type="Google" id="ProtNLM"/>
    </source>
</evidence>
<accession>A0A368MXX5</accession>
<dbReference type="AlphaFoldDB" id="A0A368MXX5"/>
<organism evidence="2 3">
    <name type="scientific">Chryseobacterium lacus</name>
    <dbReference type="NCBI Taxonomy" id="2058346"/>
    <lineage>
        <taxon>Bacteria</taxon>
        <taxon>Pseudomonadati</taxon>
        <taxon>Bacteroidota</taxon>
        <taxon>Flavobacteriia</taxon>
        <taxon>Flavobacteriales</taxon>
        <taxon>Weeksellaceae</taxon>
        <taxon>Chryseobacterium group</taxon>
        <taxon>Chryseobacterium</taxon>
    </lineage>
</organism>
<protein>
    <recommendedName>
        <fullName evidence="4">TolC family protein</fullName>
    </recommendedName>
</protein>
<dbReference type="RefSeq" id="WP_114303684.1">
    <property type="nucleotide sequence ID" value="NZ_QPIE01000004.1"/>
</dbReference>
<dbReference type="Proteomes" id="UP000252172">
    <property type="component" value="Unassembled WGS sequence"/>
</dbReference>
<feature type="signal peptide" evidence="1">
    <location>
        <begin position="1"/>
        <end position="17"/>
    </location>
</feature>
<keyword evidence="1" id="KW-0732">Signal</keyword>
<feature type="chain" id="PRO_5016975745" description="TolC family protein" evidence="1">
    <location>
        <begin position="18"/>
        <end position="114"/>
    </location>
</feature>
<keyword evidence="3" id="KW-1185">Reference proteome</keyword>
<name>A0A368MXX5_9FLAO</name>
<evidence type="ECO:0000313" key="2">
    <source>
        <dbReference type="EMBL" id="RCU43097.1"/>
    </source>
</evidence>